<protein>
    <recommendedName>
        <fullName evidence="1">Peptidase M16 C-terminal domain-containing protein</fullName>
    </recommendedName>
</protein>
<proteinExistence type="predicted"/>
<dbReference type="InterPro" id="IPR011249">
    <property type="entry name" value="Metalloenz_LuxS/M16"/>
</dbReference>
<comment type="caution">
    <text evidence="2">The sequence shown here is derived from an EMBL/GenBank/DDBJ whole genome shotgun (WGS) entry which is preliminary data.</text>
</comment>
<dbReference type="InterPro" id="IPR007863">
    <property type="entry name" value="Peptidase_M16_C"/>
</dbReference>
<evidence type="ECO:0000259" key="1">
    <source>
        <dbReference type="Pfam" id="PF05193"/>
    </source>
</evidence>
<dbReference type="SUPFAM" id="SSF63411">
    <property type="entry name" value="LuxS/MPP-like metallohydrolase"/>
    <property type="match status" value="1"/>
</dbReference>
<reference evidence="3" key="1">
    <citation type="journal article" date="2019" name="Int. J. Syst. Evol. Microbiol.">
        <title>The Global Catalogue of Microorganisms (GCM) 10K type strain sequencing project: providing services to taxonomists for standard genome sequencing and annotation.</title>
        <authorList>
            <consortium name="The Broad Institute Genomics Platform"/>
            <consortium name="The Broad Institute Genome Sequencing Center for Infectious Disease"/>
            <person name="Wu L."/>
            <person name="Ma J."/>
        </authorList>
    </citation>
    <scope>NUCLEOTIDE SEQUENCE [LARGE SCALE GENOMIC DNA]</scope>
    <source>
        <strain evidence="3">JCM 12389</strain>
    </source>
</reference>
<organism evidence="2 3">
    <name type="scientific">Salinibacillus aidingensis</name>
    <dbReference type="NCBI Taxonomy" id="237684"/>
    <lineage>
        <taxon>Bacteria</taxon>
        <taxon>Bacillati</taxon>
        <taxon>Bacillota</taxon>
        <taxon>Bacilli</taxon>
        <taxon>Bacillales</taxon>
        <taxon>Bacillaceae</taxon>
        <taxon>Salinibacillus</taxon>
    </lineage>
</organism>
<name>A0ABP3LBZ3_9BACI</name>
<dbReference type="EMBL" id="BAAADO010000005">
    <property type="protein sequence ID" value="GAA0497587.1"/>
    <property type="molecule type" value="Genomic_DNA"/>
</dbReference>
<evidence type="ECO:0000313" key="3">
    <source>
        <dbReference type="Proteomes" id="UP001500880"/>
    </source>
</evidence>
<sequence length="119" mass="14126">MYDDNPNWQARFGILENMYKHHPVKNDIAGTLSSINKITKEDLYTCYNTFYHPKNMLLFVFGPVDPYEVIEFIKQNQEQKTFQKFGEIERIFPEEDVKVNRKSSVMKFPVQIPKVIIGY</sequence>
<gene>
    <name evidence="2" type="ORF">GCM10008986_25730</name>
</gene>
<keyword evidence="3" id="KW-1185">Reference proteome</keyword>
<feature type="domain" description="Peptidase M16 C-terminal" evidence="1">
    <location>
        <begin position="37"/>
        <end position="119"/>
    </location>
</feature>
<evidence type="ECO:0000313" key="2">
    <source>
        <dbReference type="EMBL" id="GAA0497587.1"/>
    </source>
</evidence>
<dbReference type="Gene3D" id="3.30.830.10">
    <property type="entry name" value="Metalloenzyme, LuxS/M16 peptidase-like"/>
    <property type="match status" value="1"/>
</dbReference>
<dbReference type="Pfam" id="PF05193">
    <property type="entry name" value="Peptidase_M16_C"/>
    <property type="match status" value="1"/>
</dbReference>
<dbReference type="RefSeq" id="WP_343841776.1">
    <property type="nucleotide sequence ID" value="NZ_BAAADO010000005.1"/>
</dbReference>
<dbReference type="Proteomes" id="UP001500880">
    <property type="component" value="Unassembled WGS sequence"/>
</dbReference>
<accession>A0ABP3LBZ3</accession>